<keyword evidence="2" id="KW-0238">DNA-binding</keyword>
<dbReference type="SUPFAM" id="SSF46785">
    <property type="entry name" value="Winged helix' DNA-binding domain"/>
    <property type="match status" value="1"/>
</dbReference>
<dbReference type="EMBL" id="QFGA01000001">
    <property type="protein sequence ID" value="TEB07656.1"/>
    <property type="molecule type" value="Genomic_DNA"/>
</dbReference>
<dbReference type="Pfam" id="PF00392">
    <property type="entry name" value="GntR"/>
    <property type="match status" value="1"/>
</dbReference>
<organism evidence="5 6">
    <name type="scientific">Pelotomaculum schinkii</name>
    <dbReference type="NCBI Taxonomy" id="78350"/>
    <lineage>
        <taxon>Bacteria</taxon>
        <taxon>Bacillati</taxon>
        <taxon>Bacillota</taxon>
        <taxon>Clostridia</taxon>
        <taxon>Eubacteriales</taxon>
        <taxon>Desulfotomaculaceae</taxon>
        <taxon>Pelotomaculum</taxon>
    </lineage>
</organism>
<dbReference type="InterPro" id="IPR008920">
    <property type="entry name" value="TF_FadR/GntR_C"/>
</dbReference>
<dbReference type="Pfam" id="PF07729">
    <property type="entry name" value="FCD"/>
    <property type="match status" value="1"/>
</dbReference>
<comment type="caution">
    <text evidence="5">The sequence shown here is derived from an EMBL/GenBank/DDBJ whole genome shotgun (WGS) entry which is preliminary data.</text>
</comment>
<proteinExistence type="predicted"/>
<dbReference type="Gene3D" id="1.20.120.530">
    <property type="entry name" value="GntR ligand-binding domain-like"/>
    <property type="match status" value="1"/>
</dbReference>
<reference evidence="5 6" key="1">
    <citation type="journal article" date="2018" name="Environ. Microbiol.">
        <title>Novel energy conservation strategies and behaviour of Pelotomaculum schinkii driving syntrophic propionate catabolism.</title>
        <authorList>
            <person name="Hidalgo-Ahumada C.A.P."/>
            <person name="Nobu M.K."/>
            <person name="Narihiro T."/>
            <person name="Tamaki H."/>
            <person name="Liu W.T."/>
            <person name="Kamagata Y."/>
            <person name="Stams A.J.M."/>
            <person name="Imachi H."/>
            <person name="Sousa D.Z."/>
        </authorList>
    </citation>
    <scope>NUCLEOTIDE SEQUENCE [LARGE SCALE GENOMIC DNA]</scope>
    <source>
        <strain evidence="5 6">HH</strain>
    </source>
</reference>
<protein>
    <submittedName>
        <fullName evidence="5">Putative L-lactate dehydrogenase operon regulatory protein</fullName>
    </submittedName>
</protein>
<dbReference type="PRINTS" id="PR00035">
    <property type="entry name" value="HTHGNTR"/>
</dbReference>
<accession>A0A4Y7RFS9</accession>
<gene>
    <name evidence="5" type="primary">lldR</name>
    <name evidence="5" type="ORF">Psch_01211</name>
</gene>
<evidence type="ECO:0000256" key="2">
    <source>
        <dbReference type="ARBA" id="ARBA00023125"/>
    </source>
</evidence>
<dbReference type="PROSITE" id="PS50949">
    <property type="entry name" value="HTH_GNTR"/>
    <property type="match status" value="1"/>
</dbReference>
<keyword evidence="3" id="KW-0804">Transcription</keyword>
<dbReference type="GO" id="GO:0003700">
    <property type="term" value="F:DNA-binding transcription factor activity"/>
    <property type="evidence" value="ECO:0007669"/>
    <property type="project" value="InterPro"/>
</dbReference>
<dbReference type="PANTHER" id="PTHR43537">
    <property type="entry name" value="TRANSCRIPTIONAL REGULATOR, GNTR FAMILY"/>
    <property type="match status" value="1"/>
</dbReference>
<evidence type="ECO:0000256" key="3">
    <source>
        <dbReference type="ARBA" id="ARBA00023163"/>
    </source>
</evidence>
<evidence type="ECO:0000256" key="1">
    <source>
        <dbReference type="ARBA" id="ARBA00023015"/>
    </source>
</evidence>
<dbReference type="InterPro" id="IPR036390">
    <property type="entry name" value="WH_DNA-bd_sf"/>
</dbReference>
<keyword evidence="1" id="KW-0805">Transcription regulation</keyword>
<evidence type="ECO:0000313" key="5">
    <source>
        <dbReference type="EMBL" id="TEB07656.1"/>
    </source>
</evidence>
<dbReference type="InterPro" id="IPR036388">
    <property type="entry name" value="WH-like_DNA-bd_sf"/>
</dbReference>
<dbReference type="SMART" id="SM00345">
    <property type="entry name" value="HTH_GNTR"/>
    <property type="match status" value="1"/>
</dbReference>
<dbReference type="AlphaFoldDB" id="A0A4Y7RFS9"/>
<feature type="domain" description="HTH gntR-type" evidence="4">
    <location>
        <begin position="8"/>
        <end position="76"/>
    </location>
</feature>
<evidence type="ECO:0000259" key="4">
    <source>
        <dbReference type="PROSITE" id="PS50949"/>
    </source>
</evidence>
<dbReference type="GO" id="GO:0003677">
    <property type="term" value="F:DNA binding"/>
    <property type="evidence" value="ECO:0007669"/>
    <property type="project" value="UniProtKB-KW"/>
</dbReference>
<dbReference type="PANTHER" id="PTHR43537:SF5">
    <property type="entry name" value="UXU OPERON TRANSCRIPTIONAL REGULATOR"/>
    <property type="match status" value="1"/>
</dbReference>
<dbReference type="SMART" id="SM00895">
    <property type="entry name" value="FCD"/>
    <property type="match status" value="1"/>
</dbReference>
<evidence type="ECO:0000313" key="6">
    <source>
        <dbReference type="Proteomes" id="UP000298324"/>
    </source>
</evidence>
<dbReference type="Gene3D" id="1.10.10.10">
    <property type="entry name" value="Winged helix-like DNA-binding domain superfamily/Winged helix DNA-binding domain"/>
    <property type="match status" value="1"/>
</dbReference>
<dbReference type="SUPFAM" id="SSF48008">
    <property type="entry name" value="GntR ligand-binding domain-like"/>
    <property type="match status" value="1"/>
</dbReference>
<dbReference type="CDD" id="cd07377">
    <property type="entry name" value="WHTH_GntR"/>
    <property type="match status" value="1"/>
</dbReference>
<dbReference type="InterPro" id="IPR011711">
    <property type="entry name" value="GntR_C"/>
</dbReference>
<dbReference type="InterPro" id="IPR000524">
    <property type="entry name" value="Tscrpt_reg_HTH_GntR"/>
</dbReference>
<keyword evidence="6" id="KW-1185">Reference proteome</keyword>
<dbReference type="Proteomes" id="UP000298324">
    <property type="component" value="Unassembled WGS sequence"/>
</dbReference>
<dbReference type="RefSeq" id="WP_190239490.1">
    <property type="nucleotide sequence ID" value="NZ_QFGA01000001.1"/>
</dbReference>
<name>A0A4Y7RFS9_9FIRM</name>
<sequence>MFQNVKSIRISDQIATQIRHLLLEGKLKPGERLPTESELAEKFGASRASVREALSALESEGLVERRKNGGTILRRFSLNRVLSDVEFPRKLDRELFFDLVEAREMLEIQIVELASKRADRMELNRIERALEVMQEDISMNRNGIESDILFHQCLAAATKNQILTGLSRSIGHMMQKTRARTLEVPGRLEECLQEHRAIYEALASHDAELARRLIKAHLAQVRLIMDELDLEKGEP</sequence>